<reference evidence="2" key="2">
    <citation type="submission" date="2021-04" db="EMBL/GenBank/DDBJ databases">
        <title>Isolation and characterization of a novel species of the genus Sulfurimonas.</title>
        <authorList>
            <person name="Fukui M."/>
        </authorList>
    </citation>
    <scope>NUCLEOTIDE SEQUENCE</scope>
    <source>
        <strain evidence="2">H1576</strain>
    </source>
</reference>
<gene>
    <name evidence="2" type="ORF">GJV85_02485</name>
</gene>
<dbReference type="EMBL" id="CP046072">
    <property type="protein sequence ID" value="QSZ41027.1"/>
    <property type="molecule type" value="Genomic_DNA"/>
</dbReference>
<evidence type="ECO:0000256" key="1">
    <source>
        <dbReference type="SAM" id="Phobius"/>
    </source>
</evidence>
<reference evidence="2" key="1">
    <citation type="submission" date="2019-11" db="EMBL/GenBank/DDBJ databases">
        <authorList>
            <person name="Kojima H."/>
        </authorList>
    </citation>
    <scope>NUCLEOTIDE SEQUENCE</scope>
    <source>
        <strain evidence="2">H1576</strain>
    </source>
</reference>
<proteinExistence type="predicted"/>
<dbReference type="RefSeq" id="WP_207562300.1">
    <property type="nucleotide sequence ID" value="NZ_CP046072.1"/>
</dbReference>
<dbReference type="KEGG" id="saqt:GJV85_02485"/>
<dbReference type="InterPro" id="IPR012902">
    <property type="entry name" value="N_methyl_site"/>
</dbReference>
<keyword evidence="1" id="KW-0472">Membrane</keyword>
<name>A0A975AYN9_9BACT</name>
<evidence type="ECO:0000313" key="3">
    <source>
        <dbReference type="Proteomes" id="UP000671852"/>
    </source>
</evidence>
<keyword evidence="1" id="KW-0812">Transmembrane</keyword>
<dbReference type="AlphaFoldDB" id="A0A975AYN9"/>
<dbReference type="Proteomes" id="UP000671852">
    <property type="component" value="Chromosome"/>
</dbReference>
<sequence length="206" mass="22241">MVRFAFTLIELIFAIVVIGITVVSLPMMTQVTAKGIDENIVQEAIFAATTELTETITYRWDENSLELTDPNSLSRVINTGDCNATTKLRPGHINQPLHRRCLEDTTVTVTATANLGPDAGDSDDIDDTIHSPSSILTGTTPGTAEGYKQDYNSSISVAYADFGTTTAASQNMKKITISISDAGGLVTRLSAYSANIGEVDYYKRSY</sequence>
<feature type="transmembrane region" description="Helical" evidence="1">
    <location>
        <begin position="6"/>
        <end position="25"/>
    </location>
</feature>
<keyword evidence="3" id="KW-1185">Reference proteome</keyword>
<keyword evidence="1" id="KW-1133">Transmembrane helix</keyword>
<dbReference type="NCBIfam" id="TIGR02532">
    <property type="entry name" value="IV_pilin_GFxxxE"/>
    <property type="match status" value="1"/>
</dbReference>
<organism evidence="2 3">
    <name type="scientific">Sulfurimonas aquatica</name>
    <dbReference type="NCBI Taxonomy" id="2672570"/>
    <lineage>
        <taxon>Bacteria</taxon>
        <taxon>Pseudomonadati</taxon>
        <taxon>Campylobacterota</taxon>
        <taxon>Epsilonproteobacteria</taxon>
        <taxon>Campylobacterales</taxon>
        <taxon>Sulfurimonadaceae</taxon>
        <taxon>Sulfurimonas</taxon>
    </lineage>
</organism>
<evidence type="ECO:0000313" key="2">
    <source>
        <dbReference type="EMBL" id="QSZ41027.1"/>
    </source>
</evidence>
<protein>
    <submittedName>
        <fullName evidence="2">Prepilin-type N-terminal cleavage/methylation domain-containing protein</fullName>
    </submittedName>
</protein>
<accession>A0A975AYN9</accession>